<feature type="transmembrane region" description="Helical" evidence="5">
    <location>
        <begin position="406"/>
        <end position="428"/>
    </location>
</feature>
<dbReference type="GO" id="GO:0005886">
    <property type="term" value="C:plasma membrane"/>
    <property type="evidence" value="ECO:0007669"/>
    <property type="project" value="UniProtKB-SubCell"/>
</dbReference>
<evidence type="ECO:0000313" key="6">
    <source>
        <dbReference type="EMBL" id="QZT34902.1"/>
    </source>
</evidence>
<evidence type="ECO:0000256" key="5">
    <source>
        <dbReference type="SAM" id="Phobius"/>
    </source>
</evidence>
<proteinExistence type="inferred from homology"/>
<dbReference type="Proteomes" id="UP000825179">
    <property type="component" value="Chromosome"/>
</dbReference>
<feature type="transmembrane region" description="Helical" evidence="5">
    <location>
        <begin position="313"/>
        <end position="332"/>
    </location>
</feature>
<evidence type="ECO:0000256" key="3">
    <source>
        <dbReference type="ARBA" id="ARBA00023136"/>
    </source>
</evidence>
<protein>
    <submittedName>
        <fullName evidence="6">Spore germination protein</fullName>
    </submittedName>
</protein>
<feature type="transmembrane region" description="Helical" evidence="5">
    <location>
        <begin position="435"/>
        <end position="456"/>
    </location>
</feature>
<evidence type="ECO:0000256" key="2">
    <source>
        <dbReference type="ARBA" id="ARBA00005278"/>
    </source>
</evidence>
<dbReference type="EMBL" id="CP082237">
    <property type="protein sequence ID" value="QZT34902.1"/>
    <property type="molecule type" value="Genomic_DNA"/>
</dbReference>
<name>A0A8X8I728_CALTT</name>
<evidence type="ECO:0000256" key="4">
    <source>
        <dbReference type="PIRNR" id="PIRNR005690"/>
    </source>
</evidence>
<dbReference type="GO" id="GO:0009847">
    <property type="term" value="P:spore germination"/>
    <property type="evidence" value="ECO:0007669"/>
    <property type="project" value="UniProtKB-UniRule"/>
</dbReference>
<dbReference type="PANTHER" id="PTHR22550:SF5">
    <property type="entry name" value="LEUCINE ZIPPER PROTEIN 4"/>
    <property type="match status" value="1"/>
</dbReference>
<accession>A0A8X8I728</accession>
<organism evidence="6 7">
    <name type="scientific">Caldalkalibacillus thermarum (strain TA2.A1)</name>
    <dbReference type="NCBI Taxonomy" id="986075"/>
    <lineage>
        <taxon>Bacteria</taxon>
        <taxon>Bacillati</taxon>
        <taxon>Bacillota</taxon>
        <taxon>Bacilli</taxon>
        <taxon>Bacillales</taxon>
        <taxon>Bacillaceae</taxon>
        <taxon>Caldalkalibacillus</taxon>
    </lineage>
</organism>
<keyword evidence="7" id="KW-1185">Reference proteome</keyword>
<gene>
    <name evidence="6" type="ORF">HUR95_06540</name>
</gene>
<reference evidence="6 7" key="1">
    <citation type="journal article" date="2020" name="Extremophiles">
        <title>Genomic analysis of Caldalkalibacillus thermarum TA2.A1 reveals aerobic alkaliphilic metabolism and evolutionary hallmarks linking alkaliphilic bacteria and plant life.</title>
        <authorList>
            <person name="de Jong S.I."/>
            <person name="van den Broek M.A."/>
            <person name="Merkel A.Y."/>
            <person name="de la Torre Cortes P."/>
            <person name="Kalamorz F."/>
            <person name="Cook G.M."/>
            <person name="van Loosdrecht M.C.M."/>
            <person name="McMillan D.G.G."/>
        </authorList>
    </citation>
    <scope>NUCLEOTIDE SEQUENCE [LARGE SCALE GENOMIC DNA]</scope>
    <source>
        <strain evidence="6 7">TA2.A1</strain>
    </source>
</reference>
<dbReference type="RefSeq" id="WP_222823113.1">
    <property type="nucleotide sequence ID" value="NZ_CP082237.1"/>
</dbReference>
<dbReference type="Pfam" id="PF03323">
    <property type="entry name" value="GerA"/>
    <property type="match status" value="1"/>
</dbReference>
<dbReference type="KEGG" id="cthu:HUR95_06540"/>
<keyword evidence="5" id="KW-0812">Transmembrane</keyword>
<dbReference type="AlphaFoldDB" id="A0A8X8I728"/>
<dbReference type="InterPro" id="IPR004995">
    <property type="entry name" value="Spore_Ger"/>
</dbReference>
<dbReference type="PANTHER" id="PTHR22550">
    <property type="entry name" value="SPORE GERMINATION PROTEIN"/>
    <property type="match status" value="1"/>
</dbReference>
<evidence type="ECO:0000256" key="1">
    <source>
        <dbReference type="ARBA" id="ARBA00004141"/>
    </source>
</evidence>
<sequence>MFSRLFKRLNRETVRKRAEYEMTLSADLKQTVTSIENIVGESSDVFKREMRLGKTISATLFFIEGLADKESIEEDVIKPLVHLSPAEAHKLQGSPNLIRSLQEVLTLSSIRVFDSFDQAILHFLGGESLLVIDGVKGLIVLGSKEIKHERSVEEPESEVVVRGPRDGFNETLRTNITLIRRRLRDPNLVIQIGQLGRRSKRDFAIMYIKGITNQDLIDEVRYRVACADVDDMAESGTLEQLIEDDVLSPFPQVQQTERPDKASSALTNGQVVLLLDGTPYVLMLPVTFHLLLKSPEDYYERWQIGSVIRFLRYGAAFMALFLPSLYVAMVSYHQGMIPTPLALSIAGSREGVPFPAFVEALLMEFSIELLREAGIRLPSPIGQTIGIVGGLVIGDAAVRAGLVSPIMVIVVALTAIASFAIPAYNVGITFRLLRFVLMAAAATMGLYGIIIVYILINIHLVGLRSFGSYYLSPFVPYRFLHWLDVVLRAPMPLMRLRPAEPRTLDDKKQD</sequence>
<evidence type="ECO:0000313" key="7">
    <source>
        <dbReference type="Proteomes" id="UP000825179"/>
    </source>
</evidence>
<comment type="similarity">
    <text evidence="2 4">Belongs to the GerABKA family.</text>
</comment>
<comment type="subcellular location">
    <subcellularLocation>
        <location evidence="4">Cell membrane</location>
    </subcellularLocation>
    <subcellularLocation>
        <location evidence="1">Membrane</location>
        <topology evidence="1">Multi-pass membrane protein</topology>
    </subcellularLocation>
</comment>
<keyword evidence="3 4" id="KW-0472">Membrane</keyword>
<keyword evidence="5" id="KW-1133">Transmembrane helix</keyword>
<dbReference type="PIRSF" id="PIRSF005690">
    <property type="entry name" value="GerBA"/>
    <property type="match status" value="1"/>
</dbReference>
<dbReference type="InterPro" id="IPR050768">
    <property type="entry name" value="UPF0353/GerABKA_families"/>
</dbReference>